<evidence type="ECO:0008006" key="4">
    <source>
        <dbReference type="Google" id="ProtNLM"/>
    </source>
</evidence>
<gene>
    <name evidence="2" type="ORF">A2918_01535</name>
</gene>
<evidence type="ECO:0000313" key="2">
    <source>
        <dbReference type="EMBL" id="OGN22801.1"/>
    </source>
</evidence>
<dbReference type="InterPro" id="IPR035451">
    <property type="entry name" value="Ada-like_dom_sf"/>
</dbReference>
<proteinExistence type="predicted"/>
<feature type="region of interest" description="Disordered" evidence="1">
    <location>
        <begin position="32"/>
        <end position="54"/>
    </location>
</feature>
<evidence type="ECO:0000256" key="1">
    <source>
        <dbReference type="SAM" id="MobiDB-lite"/>
    </source>
</evidence>
<name>A0A1F8GBZ4_9BACT</name>
<reference evidence="2 3" key="1">
    <citation type="journal article" date="2016" name="Nat. Commun.">
        <title>Thousands of microbial genomes shed light on interconnected biogeochemical processes in an aquifer system.</title>
        <authorList>
            <person name="Anantharaman K."/>
            <person name="Brown C.T."/>
            <person name="Hug L.A."/>
            <person name="Sharon I."/>
            <person name="Castelle C.J."/>
            <person name="Probst A.J."/>
            <person name="Thomas B.C."/>
            <person name="Singh A."/>
            <person name="Wilkins M.J."/>
            <person name="Karaoz U."/>
            <person name="Brodie E.L."/>
            <person name="Williams K.H."/>
            <person name="Hubbard S.S."/>
            <person name="Banfield J.F."/>
        </authorList>
    </citation>
    <scope>NUCLEOTIDE SEQUENCE [LARGE SCALE GENOMIC DNA]</scope>
</reference>
<dbReference type="SUPFAM" id="SSF57884">
    <property type="entry name" value="Ada DNA repair protein, N-terminal domain (N-Ada 10)"/>
    <property type="match status" value="1"/>
</dbReference>
<sequence length="106" mass="11898">MISYNLGQINSLEKTPISIKNSANNKAEIFDAVNPKSQTLNSKQTQNSKPQTQKLDTRVVVSKNFDKYHYSWCSGGKRIKPENQIWFNSAQEAESKGYVLAGNCAK</sequence>
<feature type="compositionally biased region" description="Polar residues" evidence="1">
    <location>
        <begin position="35"/>
        <end position="54"/>
    </location>
</feature>
<dbReference type="STRING" id="1802694.A2918_01535"/>
<accession>A0A1F8GBZ4</accession>
<dbReference type="Proteomes" id="UP000178227">
    <property type="component" value="Unassembled WGS sequence"/>
</dbReference>
<evidence type="ECO:0000313" key="3">
    <source>
        <dbReference type="Proteomes" id="UP000178227"/>
    </source>
</evidence>
<dbReference type="AlphaFoldDB" id="A0A1F8GBZ4"/>
<dbReference type="Gene3D" id="3.40.10.10">
    <property type="entry name" value="DNA Methylphosphotriester Repair Domain"/>
    <property type="match status" value="1"/>
</dbReference>
<dbReference type="EMBL" id="MGKI01000008">
    <property type="protein sequence ID" value="OGN22801.1"/>
    <property type="molecule type" value="Genomic_DNA"/>
</dbReference>
<comment type="caution">
    <text evidence="2">The sequence shown here is derived from an EMBL/GenBank/DDBJ whole genome shotgun (WGS) entry which is preliminary data.</text>
</comment>
<protein>
    <recommendedName>
        <fullName evidence="4">Ada DNA repair metal-binding domain-containing protein</fullName>
    </recommendedName>
</protein>
<organism evidence="2 3">
    <name type="scientific">Candidatus Yanofskybacteria bacterium RIFCSPLOWO2_01_FULL_42_49</name>
    <dbReference type="NCBI Taxonomy" id="1802694"/>
    <lineage>
        <taxon>Bacteria</taxon>
        <taxon>Candidatus Yanofskyibacteriota</taxon>
    </lineage>
</organism>